<dbReference type="Gene3D" id="1.10.510.10">
    <property type="entry name" value="Transferase(Phosphotransferase) domain 1"/>
    <property type="match status" value="1"/>
</dbReference>
<dbReference type="EC" id="2.7.11.1" evidence="1"/>
<keyword evidence="12" id="KW-1185">Reference proteome</keyword>
<comment type="catalytic activity">
    <reaction evidence="7">
        <text>L-threonyl-[protein] + ATP = O-phospho-L-threonyl-[protein] + ADP + H(+)</text>
        <dbReference type="Rhea" id="RHEA:46608"/>
        <dbReference type="Rhea" id="RHEA-COMP:11060"/>
        <dbReference type="Rhea" id="RHEA-COMP:11605"/>
        <dbReference type="ChEBI" id="CHEBI:15378"/>
        <dbReference type="ChEBI" id="CHEBI:30013"/>
        <dbReference type="ChEBI" id="CHEBI:30616"/>
        <dbReference type="ChEBI" id="CHEBI:61977"/>
        <dbReference type="ChEBI" id="CHEBI:456216"/>
        <dbReference type="EC" id="2.7.11.1"/>
    </reaction>
</comment>
<dbReference type="SUPFAM" id="SSF56112">
    <property type="entry name" value="Protein kinase-like (PK-like)"/>
    <property type="match status" value="1"/>
</dbReference>
<keyword evidence="6" id="KW-0067">ATP-binding</keyword>
<evidence type="ECO:0000256" key="2">
    <source>
        <dbReference type="ARBA" id="ARBA00022527"/>
    </source>
</evidence>
<evidence type="ECO:0000256" key="4">
    <source>
        <dbReference type="ARBA" id="ARBA00022741"/>
    </source>
</evidence>
<dbReference type="InterPro" id="IPR000719">
    <property type="entry name" value="Prot_kinase_dom"/>
</dbReference>
<sequence length="292" mass="32085">MSVRRFVRGTVPWDQLEAVFVDLEERYDEDGLRVEFLAADNWFSTPCVVTSIDADSSTDAESDADSSDTTGRETGDQQWFVKVVSAQNAFVHSLFTGIRNLGVFSSGTEGFFEPFEGPGEMARHELEAAEQMREVGLNVPKPVESFDVDGLGVLVMEYLPEFETLDELDEACIEAYAPELFAALATMHENDLAHGDLRAENVLIYEEEIYLIDATKVSDEGIAAARAYDLACALAVLEPLVGASTAVEAAHEHYSADRLLAAREFLDFVGIRPDHDFDAAALKTELEAAAEE</sequence>
<feature type="compositionally biased region" description="Acidic residues" evidence="9">
    <location>
        <begin position="56"/>
        <end position="66"/>
    </location>
</feature>
<name>A0ABD5Z3U8_9EURY</name>
<evidence type="ECO:0000256" key="3">
    <source>
        <dbReference type="ARBA" id="ARBA00022679"/>
    </source>
</evidence>
<evidence type="ECO:0000259" key="10">
    <source>
        <dbReference type="PROSITE" id="PS50011"/>
    </source>
</evidence>
<evidence type="ECO:0000256" key="9">
    <source>
        <dbReference type="SAM" id="MobiDB-lite"/>
    </source>
</evidence>
<evidence type="ECO:0000256" key="5">
    <source>
        <dbReference type="ARBA" id="ARBA00022777"/>
    </source>
</evidence>
<dbReference type="InterPro" id="IPR011009">
    <property type="entry name" value="Kinase-like_dom_sf"/>
</dbReference>
<keyword evidence="5" id="KW-0418">Kinase</keyword>
<evidence type="ECO:0000256" key="7">
    <source>
        <dbReference type="ARBA" id="ARBA00047899"/>
    </source>
</evidence>
<keyword evidence="3" id="KW-0808">Transferase</keyword>
<dbReference type="PROSITE" id="PS50011">
    <property type="entry name" value="PROTEIN_KINASE_DOM"/>
    <property type="match status" value="1"/>
</dbReference>
<organism evidence="11 12">
    <name type="scientific">Halospeciosus flavus</name>
    <dbReference type="NCBI Taxonomy" id="3032283"/>
    <lineage>
        <taxon>Archaea</taxon>
        <taxon>Methanobacteriati</taxon>
        <taxon>Methanobacteriota</taxon>
        <taxon>Stenosarchaea group</taxon>
        <taxon>Halobacteria</taxon>
        <taxon>Halobacteriales</taxon>
        <taxon>Halobacteriaceae</taxon>
        <taxon>Halospeciosus</taxon>
    </lineage>
</organism>
<accession>A0ABD5Z3U8</accession>
<dbReference type="AlphaFoldDB" id="A0ABD5Z3U8"/>
<dbReference type="RefSeq" id="WP_279529769.1">
    <property type="nucleotide sequence ID" value="NZ_CP122312.1"/>
</dbReference>
<reference evidence="11 12" key="1">
    <citation type="journal article" date="2019" name="Int. J. Syst. Evol. Microbiol.">
        <title>The Global Catalogue of Microorganisms (GCM) 10K type strain sequencing project: providing services to taxonomists for standard genome sequencing and annotation.</title>
        <authorList>
            <consortium name="The Broad Institute Genomics Platform"/>
            <consortium name="The Broad Institute Genome Sequencing Center for Infectious Disease"/>
            <person name="Wu L."/>
            <person name="Ma J."/>
        </authorList>
    </citation>
    <scope>NUCLEOTIDE SEQUENCE [LARGE SCALE GENOMIC DNA]</scope>
    <source>
        <strain evidence="11 12">XZGYJ-43</strain>
    </source>
</reference>
<dbReference type="Proteomes" id="UP001596447">
    <property type="component" value="Unassembled WGS sequence"/>
</dbReference>
<dbReference type="EMBL" id="JBHTAR010000011">
    <property type="protein sequence ID" value="MFC7199846.1"/>
    <property type="molecule type" value="Genomic_DNA"/>
</dbReference>
<comment type="catalytic activity">
    <reaction evidence="8">
        <text>L-seryl-[protein] + ATP = O-phospho-L-seryl-[protein] + ADP + H(+)</text>
        <dbReference type="Rhea" id="RHEA:17989"/>
        <dbReference type="Rhea" id="RHEA-COMP:9863"/>
        <dbReference type="Rhea" id="RHEA-COMP:11604"/>
        <dbReference type="ChEBI" id="CHEBI:15378"/>
        <dbReference type="ChEBI" id="CHEBI:29999"/>
        <dbReference type="ChEBI" id="CHEBI:30616"/>
        <dbReference type="ChEBI" id="CHEBI:83421"/>
        <dbReference type="ChEBI" id="CHEBI:456216"/>
        <dbReference type="EC" id="2.7.11.1"/>
    </reaction>
</comment>
<keyword evidence="2" id="KW-0723">Serine/threonine-protein kinase</keyword>
<evidence type="ECO:0000256" key="6">
    <source>
        <dbReference type="ARBA" id="ARBA00022840"/>
    </source>
</evidence>
<gene>
    <name evidence="11" type="ORF">ACFQJ9_10585</name>
</gene>
<dbReference type="Pfam" id="PF01163">
    <property type="entry name" value="RIO1"/>
    <property type="match status" value="1"/>
</dbReference>
<dbReference type="InterPro" id="IPR018934">
    <property type="entry name" value="RIO_dom"/>
</dbReference>
<comment type="caution">
    <text evidence="11">The sequence shown here is derived from an EMBL/GenBank/DDBJ whole genome shotgun (WGS) entry which is preliminary data.</text>
</comment>
<evidence type="ECO:0000256" key="8">
    <source>
        <dbReference type="ARBA" id="ARBA00048679"/>
    </source>
</evidence>
<feature type="region of interest" description="Disordered" evidence="9">
    <location>
        <begin position="54"/>
        <end position="73"/>
    </location>
</feature>
<keyword evidence="4" id="KW-0547">Nucleotide-binding</keyword>
<evidence type="ECO:0000313" key="12">
    <source>
        <dbReference type="Proteomes" id="UP001596447"/>
    </source>
</evidence>
<dbReference type="GO" id="GO:0004674">
    <property type="term" value="F:protein serine/threonine kinase activity"/>
    <property type="evidence" value="ECO:0007669"/>
    <property type="project" value="UniProtKB-KW"/>
</dbReference>
<evidence type="ECO:0000313" key="11">
    <source>
        <dbReference type="EMBL" id="MFC7199846.1"/>
    </source>
</evidence>
<feature type="domain" description="Protein kinase" evidence="10">
    <location>
        <begin position="69"/>
        <end position="292"/>
    </location>
</feature>
<protein>
    <recommendedName>
        <fullName evidence="1">non-specific serine/threonine protein kinase</fullName>
        <ecNumber evidence="1">2.7.11.1</ecNumber>
    </recommendedName>
</protein>
<dbReference type="GO" id="GO:0005524">
    <property type="term" value="F:ATP binding"/>
    <property type="evidence" value="ECO:0007669"/>
    <property type="project" value="UniProtKB-KW"/>
</dbReference>
<proteinExistence type="predicted"/>
<evidence type="ECO:0000256" key="1">
    <source>
        <dbReference type="ARBA" id="ARBA00012513"/>
    </source>
</evidence>